<protein>
    <submittedName>
        <fullName evidence="1">Uncharacterized protein</fullName>
    </submittedName>
</protein>
<dbReference type="EMBL" id="MH598806">
    <property type="protein sequence ID" value="AXH71352.1"/>
    <property type="molecule type" value="Genomic_DNA"/>
</dbReference>
<proteinExistence type="predicted"/>
<evidence type="ECO:0000313" key="1">
    <source>
        <dbReference type="EMBL" id="AXH71352.1"/>
    </source>
</evidence>
<name>A0AC59HC59_9CAUD</name>
<accession>A0AC59HC59</accession>
<reference evidence="1 2" key="1">
    <citation type="journal article" date="2019" name="Environ. Microbiol.">
        <title>Pelagiphages in the Podoviridae family integrate into host genomes.</title>
        <authorList>
            <person name="Zhao Y."/>
            <person name="Qin F."/>
            <person name="Zhang R."/>
            <person name="Giovannoni S.J."/>
            <person name="Zhang Z."/>
            <person name="Sun J."/>
            <person name="Du S."/>
            <person name="Rensing C."/>
        </authorList>
    </citation>
    <scope>NUCLEOTIDE SEQUENCE [LARGE SCALE GENOMIC DNA]</scope>
</reference>
<gene>
    <name evidence="1" type="ORF">P119_gp03</name>
</gene>
<evidence type="ECO:0000313" key="2">
    <source>
        <dbReference type="Proteomes" id="UP000317351"/>
    </source>
</evidence>
<sequence>MANDTLNTTEFTVGQTVRINKYNTYGVITQINKSTINIDGDNGKKYEVDVSIVVPEHKTYE</sequence>
<dbReference type="Proteomes" id="UP000317351">
    <property type="component" value="Segment"/>
</dbReference>
<organism evidence="1 2">
    <name type="scientific">Pelagibacter phage HTVC119P</name>
    <dbReference type="NCBI Taxonomy" id="2283020"/>
    <lineage>
        <taxon>Viruses</taxon>
        <taxon>Duplodnaviria</taxon>
        <taxon>Heunggongvirae</taxon>
        <taxon>Uroviricota</taxon>
        <taxon>Caudoviricetes</taxon>
        <taxon>Autographivirales</taxon>
        <taxon>Votkovvirus</taxon>
    </lineage>
</organism>